<feature type="disulfide bond" evidence="1">
    <location>
        <begin position="182"/>
        <end position="191"/>
    </location>
</feature>
<dbReference type="SMART" id="SM00205">
    <property type="entry name" value="THN"/>
    <property type="match status" value="1"/>
</dbReference>
<name>A0AAV9G3X6_ELECO</name>
<evidence type="ECO:0000256" key="2">
    <source>
        <dbReference type="SAM" id="SignalP"/>
    </source>
</evidence>
<feature type="disulfide bond" evidence="1">
    <location>
        <begin position="150"/>
        <end position="232"/>
    </location>
</feature>
<dbReference type="PRINTS" id="PR00347">
    <property type="entry name" value="THAUMATIN"/>
</dbReference>
<feature type="chain" id="PRO_5043339523" description="Thaumatin-like protein" evidence="2">
    <location>
        <begin position="26"/>
        <end position="248"/>
    </location>
</feature>
<dbReference type="Gene3D" id="2.60.110.10">
    <property type="entry name" value="Thaumatin"/>
    <property type="match status" value="1"/>
</dbReference>
<dbReference type="PANTHER" id="PTHR31048">
    <property type="entry name" value="OS03G0233200 PROTEIN"/>
    <property type="match status" value="1"/>
</dbReference>
<keyword evidence="4" id="KW-1185">Reference proteome</keyword>
<dbReference type="Pfam" id="PF00314">
    <property type="entry name" value="Thaumatin"/>
    <property type="match status" value="1"/>
</dbReference>
<evidence type="ECO:0000313" key="4">
    <source>
        <dbReference type="Proteomes" id="UP001301735"/>
    </source>
</evidence>
<keyword evidence="1" id="KW-1015">Disulfide bond</keyword>
<accession>A0AAV9G3X6</accession>
<feature type="disulfide bond" evidence="1">
    <location>
        <begin position="155"/>
        <end position="215"/>
    </location>
</feature>
<sequence length="248" mass="25376">MAGGAPNSLLIAFFAVLLGTHGATAVKFTFHNNCRETVWPATLTGAGHPPFPTAGFALPPGASLSFPSVAPTWSGRMWGRSRCTTSGAGVFSCASGDCGTRQVACNGAGGAAPPTLAEFTLGGGKTDFYDVSNVDGFNLPVAIEPSGSGCRAASCPADINRACPPELAVRSGGAVVGCRSACLAFGTDEYCCRGRFGSPATCAPSRYARLFKEQCPQAYSYAYDDGTSTFTCNAVADYQVTFCPAAAP</sequence>
<keyword evidence="2" id="KW-0732">Signal</keyword>
<proteinExistence type="predicted"/>
<feature type="disulfide bond" evidence="1">
    <location>
        <begin position="163"/>
        <end position="178"/>
    </location>
</feature>
<evidence type="ECO:0008006" key="5">
    <source>
        <dbReference type="Google" id="ProtNLM"/>
    </source>
</evidence>
<protein>
    <recommendedName>
        <fullName evidence="5">Thaumatin-like protein</fullName>
    </recommendedName>
</protein>
<comment type="caution">
    <text evidence="3">The sequence shown here is derived from an EMBL/GenBank/DDBJ whole genome shotgun (WGS) entry which is preliminary data.</text>
</comment>
<dbReference type="FunFam" id="2.60.110.10:FF:000004">
    <property type="entry name" value="THAUMATIN-LIKE PROTEIN 1"/>
    <property type="match status" value="1"/>
</dbReference>
<feature type="disulfide bond" evidence="1">
    <location>
        <begin position="83"/>
        <end position="93"/>
    </location>
</feature>
<evidence type="ECO:0000313" key="3">
    <source>
        <dbReference type="EMBL" id="KAK2630889.1"/>
    </source>
</evidence>
<dbReference type="InterPro" id="IPR037176">
    <property type="entry name" value="Osmotin/thaumatin-like_sf"/>
</dbReference>
<feature type="disulfide bond" evidence="1">
    <location>
        <begin position="192"/>
        <end position="202"/>
    </location>
</feature>
<dbReference type="SUPFAM" id="SSF49870">
    <property type="entry name" value="Osmotin, thaumatin-like protein"/>
    <property type="match status" value="1"/>
</dbReference>
<evidence type="ECO:0000256" key="1">
    <source>
        <dbReference type="PIRSR" id="PIRSR002703-1"/>
    </source>
</evidence>
<feature type="disulfide bond" evidence="1">
    <location>
        <begin position="34"/>
        <end position="243"/>
    </location>
</feature>
<dbReference type="EMBL" id="MU847442">
    <property type="protein sequence ID" value="KAK2630889.1"/>
    <property type="molecule type" value="Genomic_DNA"/>
</dbReference>
<feature type="signal peptide" evidence="2">
    <location>
        <begin position="1"/>
        <end position="25"/>
    </location>
</feature>
<feature type="disulfide bond" evidence="1">
    <location>
        <begin position="98"/>
        <end position="105"/>
    </location>
</feature>
<organism evidence="3 4">
    <name type="scientific">Eleusine coracana subsp. coracana</name>
    <dbReference type="NCBI Taxonomy" id="191504"/>
    <lineage>
        <taxon>Eukaryota</taxon>
        <taxon>Viridiplantae</taxon>
        <taxon>Streptophyta</taxon>
        <taxon>Embryophyta</taxon>
        <taxon>Tracheophyta</taxon>
        <taxon>Spermatophyta</taxon>
        <taxon>Magnoliopsida</taxon>
        <taxon>Liliopsida</taxon>
        <taxon>Poales</taxon>
        <taxon>Poaceae</taxon>
        <taxon>PACMAD clade</taxon>
        <taxon>Chloridoideae</taxon>
        <taxon>Cynodonteae</taxon>
        <taxon>Eleusininae</taxon>
        <taxon>Eleusine</taxon>
    </lineage>
</organism>
<gene>
    <name evidence="3" type="ORF">QOZ80_UnG0721020</name>
</gene>
<dbReference type="Proteomes" id="UP001301735">
    <property type="component" value="Unassembled WGS sequence"/>
</dbReference>
<dbReference type="AlphaFoldDB" id="A0AAV9G3X6"/>
<dbReference type="CDD" id="cd09218">
    <property type="entry name" value="TLP-PA"/>
    <property type="match status" value="1"/>
</dbReference>
<dbReference type="PIRSF" id="PIRSF002703">
    <property type="entry name" value="Thaumatin"/>
    <property type="match status" value="1"/>
</dbReference>
<dbReference type="PROSITE" id="PS51367">
    <property type="entry name" value="THAUMATIN_2"/>
    <property type="match status" value="1"/>
</dbReference>
<dbReference type="InterPro" id="IPR001938">
    <property type="entry name" value="Thaumatin"/>
</dbReference>
<reference evidence="3 4" key="1">
    <citation type="submission" date="2023-05" db="EMBL/GenBank/DDBJ databases">
        <title>WGS assembly of Eleusine coracana.</title>
        <authorList>
            <person name="Jenkins J."/>
            <person name="Schmutz J."/>
            <person name="Lux T."/>
            <person name="Plott C."/>
            <person name="Mayer K."/>
            <person name="Qi P."/>
            <person name="Devos K."/>
        </authorList>
    </citation>
    <scope>NUCLEOTIDE SEQUENCE [LARGE SCALE GENOMIC DNA]</scope>
    <source>
        <tissue evidence="3">Leaves</tissue>
    </source>
</reference>